<dbReference type="STRING" id="1296120.A0A1B9H479"/>
<dbReference type="OrthoDB" id="2107166at2759"/>
<evidence type="ECO:0000313" key="4">
    <source>
        <dbReference type="Proteomes" id="UP000092666"/>
    </source>
</evidence>
<proteinExistence type="predicted"/>
<name>A0A1B9H479_9TREE</name>
<evidence type="ECO:0000256" key="1">
    <source>
        <dbReference type="SAM" id="MobiDB-lite"/>
    </source>
</evidence>
<feature type="compositionally biased region" description="Polar residues" evidence="1">
    <location>
        <begin position="276"/>
        <end position="303"/>
    </location>
</feature>
<feature type="region of interest" description="Disordered" evidence="1">
    <location>
        <begin position="1"/>
        <end position="152"/>
    </location>
</feature>
<feature type="compositionally biased region" description="Polar residues" evidence="1">
    <location>
        <begin position="549"/>
        <end position="570"/>
    </location>
</feature>
<feature type="region of interest" description="Disordered" evidence="1">
    <location>
        <begin position="505"/>
        <end position="641"/>
    </location>
</feature>
<feature type="compositionally biased region" description="Polar residues" evidence="1">
    <location>
        <begin position="434"/>
        <end position="443"/>
    </location>
</feature>
<dbReference type="Pfam" id="PF01476">
    <property type="entry name" value="LysM"/>
    <property type="match status" value="1"/>
</dbReference>
<feature type="domain" description="LysM" evidence="2">
    <location>
        <begin position="178"/>
        <end position="222"/>
    </location>
</feature>
<feature type="region of interest" description="Disordered" evidence="1">
    <location>
        <begin position="426"/>
        <end position="468"/>
    </location>
</feature>
<feature type="compositionally biased region" description="Pro residues" evidence="1">
    <location>
        <begin position="572"/>
        <end position="583"/>
    </location>
</feature>
<reference evidence="4" key="2">
    <citation type="submission" date="2013-12" db="EMBL/GenBank/DDBJ databases">
        <title>Evolution of pathogenesis and genome organization in the Tremellales.</title>
        <authorList>
            <person name="Cuomo C."/>
            <person name="Litvintseva A."/>
            <person name="Heitman J."/>
            <person name="Chen Y."/>
            <person name="Sun S."/>
            <person name="Springer D."/>
            <person name="Dromer F."/>
            <person name="Young S."/>
            <person name="Zeng Q."/>
            <person name="Chapman S."/>
            <person name="Gujja S."/>
            <person name="Saif S."/>
            <person name="Birren B."/>
        </authorList>
    </citation>
    <scope>NUCLEOTIDE SEQUENCE [LARGE SCALE GENOMIC DNA]</scope>
    <source>
        <strain evidence="4">BCC8398</strain>
    </source>
</reference>
<dbReference type="Proteomes" id="UP000092666">
    <property type="component" value="Unassembled WGS sequence"/>
</dbReference>
<feature type="compositionally biased region" description="Basic and acidic residues" evidence="1">
    <location>
        <begin position="712"/>
        <end position="722"/>
    </location>
</feature>
<feature type="region of interest" description="Disordered" evidence="1">
    <location>
        <begin position="253"/>
        <end position="360"/>
    </location>
</feature>
<dbReference type="CDD" id="cd00118">
    <property type="entry name" value="LysM"/>
    <property type="match status" value="1"/>
</dbReference>
<keyword evidence="4" id="KW-1185">Reference proteome</keyword>
<dbReference type="EMBL" id="KI669492">
    <property type="protein sequence ID" value="OCF38070.1"/>
    <property type="molecule type" value="Genomic_DNA"/>
</dbReference>
<reference evidence="3 4" key="1">
    <citation type="submission" date="2013-07" db="EMBL/GenBank/DDBJ databases">
        <title>The Genome Sequence of Cryptococcus heveanensis BCC8398.</title>
        <authorList>
            <consortium name="The Broad Institute Genome Sequencing Platform"/>
            <person name="Cuomo C."/>
            <person name="Litvintseva A."/>
            <person name="Chen Y."/>
            <person name="Heitman J."/>
            <person name="Sun S."/>
            <person name="Springer D."/>
            <person name="Dromer F."/>
            <person name="Young S.K."/>
            <person name="Zeng Q."/>
            <person name="Gargeya S."/>
            <person name="Fitzgerald M."/>
            <person name="Abouelleil A."/>
            <person name="Alvarado L."/>
            <person name="Berlin A.M."/>
            <person name="Chapman S.B."/>
            <person name="Dewar J."/>
            <person name="Goldberg J."/>
            <person name="Griggs A."/>
            <person name="Gujja S."/>
            <person name="Hansen M."/>
            <person name="Howarth C."/>
            <person name="Imamovic A."/>
            <person name="Larimer J."/>
            <person name="McCowan C."/>
            <person name="Murphy C."/>
            <person name="Pearson M."/>
            <person name="Priest M."/>
            <person name="Roberts A."/>
            <person name="Saif S."/>
            <person name="Shea T."/>
            <person name="Sykes S."/>
            <person name="Wortman J."/>
            <person name="Nusbaum C."/>
            <person name="Birren B."/>
        </authorList>
    </citation>
    <scope>NUCLEOTIDE SEQUENCE [LARGE SCALE GENOMIC DNA]</scope>
    <source>
        <strain evidence="3 4">BCC8398</strain>
    </source>
</reference>
<feature type="compositionally biased region" description="Polar residues" evidence="1">
    <location>
        <begin position="21"/>
        <end position="32"/>
    </location>
</feature>
<evidence type="ECO:0000313" key="3">
    <source>
        <dbReference type="EMBL" id="OCF38070.1"/>
    </source>
</evidence>
<feature type="compositionally biased region" description="Basic and acidic residues" evidence="1">
    <location>
        <begin position="263"/>
        <end position="275"/>
    </location>
</feature>
<feature type="compositionally biased region" description="Polar residues" evidence="1">
    <location>
        <begin position="140"/>
        <end position="150"/>
    </location>
</feature>
<feature type="compositionally biased region" description="Basic and acidic residues" evidence="1">
    <location>
        <begin position="37"/>
        <end position="46"/>
    </location>
</feature>
<dbReference type="AlphaFoldDB" id="A0A1B9H479"/>
<dbReference type="SMART" id="SM00257">
    <property type="entry name" value="LysM"/>
    <property type="match status" value="1"/>
</dbReference>
<feature type="compositionally biased region" description="Polar residues" evidence="1">
    <location>
        <begin position="312"/>
        <end position="321"/>
    </location>
</feature>
<organism evidence="3 4">
    <name type="scientific">Kwoniella heveanensis BCC8398</name>
    <dbReference type="NCBI Taxonomy" id="1296120"/>
    <lineage>
        <taxon>Eukaryota</taxon>
        <taxon>Fungi</taxon>
        <taxon>Dikarya</taxon>
        <taxon>Basidiomycota</taxon>
        <taxon>Agaricomycotina</taxon>
        <taxon>Tremellomycetes</taxon>
        <taxon>Tremellales</taxon>
        <taxon>Cryptococcaceae</taxon>
        <taxon>Kwoniella</taxon>
    </lineage>
</organism>
<gene>
    <name evidence="3" type="ORF">I316_00294</name>
</gene>
<feature type="compositionally biased region" description="Low complexity" evidence="1">
    <location>
        <begin position="81"/>
        <end position="94"/>
    </location>
</feature>
<feature type="region of interest" description="Disordered" evidence="1">
    <location>
        <begin position="676"/>
        <end position="722"/>
    </location>
</feature>
<feature type="compositionally biased region" description="Low complexity" evidence="1">
    <location>
        <begin position="1"/>
        <end position="18"/>
    </location>
</feature>
<feature type="compositionally biased region" description="Polar residues" evidence="1">
    <location>
        <begin position="56"/>
        <end position="71"/>
    </location>
</feature>
<accession>A0A1B9H479</accession>
<sequence length="722" mass="76690">MAASTSSFSISSTPPSDSEIWGSTSGPRSASPSPDVAELRDADTSLRRRNGGGNTPRLTSSVSTPISLNQASRHDSASVYPSNSGTGSSSTPLLKPSATPSPHPLAQVGPTPPTHHVDVLGDVSRPSLHRLTSETERQVAESSRSGSEYTGSMRGSLDLLRMSAVDEQQASGGEVEVLIHTIKANQSLAGIALLYGIDLATLRKVNKLWTSDPIHLRTHLYVPLEACKWNKASEVLIRGPGEGQVTLYPKIKGRAAGLPDSRSGSDKGKGKEVNHEQSMSNGYHRSSPNMIDRGPSNSATVISSDEDHPWFANTSNSTSHDNSLRMAAEFNSDPLHPPISPQASSSHQHPDPHNRSRSTSAAAQFLPSTNIAYDTSLHLHSQIPPDLLDSSLSTSETSSTAISESSLEPTPRVLDVVRIPSSQLRFFPKRKPPDNQSQCQSPVDVSGRTHSRTSSFMNHGRRGAGTTVEDEHQNPLFTRAAEAIRRNSDAENTFASTFGDGPSIVNDLSTLPRPLRGHEDAYEGTGPGSPPRATVKPRAKTTVVRLRPPQSNSAPTSSSNTFANRLSSLFTVPPPPPLPPPSAPHARSRMASSTSSPAIGIGMGTPGTIARNGRSTPRSGSAANSRATSRSSTPTLKGREESMELVPRLNDLRVGMGSFGVHFGKGGLGITFPSAPAHTATGNETSRPYRSPDISFVSTYGASKGGSQNGLKKKDSFKRKED</sequence>
<protein>
    <recommendedName>
        <fullName evidence="2">LysM domain-containing protein</fullName>
    </recommendedName>
</protein>
<dbReference type="PROSITE" id="PS51782">
    <property type="entry name" value="LYSM"/>
    <property type="match status" value="1"/>
</dbReference>
<dbReference type="InterPro" id="IPR036779">
    <property type="entry name" value="LysM_dom_sf"/>
</dbReference>
<feature type="compositionally biased region" description="Low complexity" evidence="1">
    <location>
        <begin position="618"/>
        <end position="635"/>
    </location>
</feature>
<dbReference type="InterPro" id="IPR018392">
    <property type="entry name" value="LysM"/>
</dbReference>
<feature type="region of interest" description="Disordered" evidence="1">
    <location>
        <begin position="388"/>
        <end position="408"/>
    </location>
</feature>
<evidence type="ECO:0000259" key="2">
    <source>
        <dbReference type="PROSITE" id="PS51782"/>
    </source>
</evidence>
<dbReference type="SUPFAM" id="SSF54106">
    <property type="entry name" value="LysM domain"/>
    <property type="match status" value="1"/>
</dbReference>
<dbReference type="Gene3D" id="3.10.350.10">
    <property type="entry name" value="LysM domain"/>
    <property type="match status" value="1"/>
</dbReference>